<evidence type="ECO:0000313" key="2">
    <source>
        <dbReference type="EMBL" id="KZV39295.1"/>
    </source>
</evidence>
<dbReference type="OrthoDB" id="896987at2759"/>
<dbReference type="CDD" id="cd22160">
    <property type="entry name" value="F-box_AtFBL13-like"/>
    <property type="match status" value="1"/>
</dbReference>
<dbReference type="SUPFAM" id="SSF52047">
    <property type="entry name" value="RNI-like"/>
    <property type="match status" value="1"/>
</dbReference>
<dbReference type="AlphaFoldDB" id="A0A2Z7C4Y3"/>
<dbReference type="EMBL" id="KV001282">
    <property type="protein sequence ID" value="KZV39295.1"/>
    <property type="molecule type" value="Genomic_DNA"/>
</dbReference>
<protein>
    <recommendedName>
        <fullName evidence="1">F-box domain-containing protein</fullName>
    </recommendedName>
</protein>
<accession>A0A2Z7C4Y3</accession>
<dbReference type="InterPro" id="IPR032675">
    <property type="entry name" value="LRR_dom_sf"/>
</dbReference>
<dbReference type="InterPro" id="IPR055357">
    <property type="entry name" value="LRR_At1g61320_AtMIF1"/>
</dbReference>
<keyword evidence="3" id="KW-1185">Reference proteome</keyword>
<dbReference type="InterPro" id="IPR050232">
    <property type="entry name" value="FBL13/AtMIF1-like"/>
</dbReference>
<dbReference type="PROSITE" id="PS50181">
    <property type="entry name" value="FBOX"/>
    <property type="match status" value="1"/>
</dbReference>
<dbReference type="InterPro" id="IPR036047">
    <property type="entry name" value="F-box-like_dom_sf"/>
</dbReference>
<dbReference type="PANTHER" id="PTHR31900:SF30">
    <property type="entry name" value="SUPERFAMILY PROTEIN, PUTATIVE-RELATED"/>
    <property type="match status" value="1"/>
</dbReference>
<dbReference type="Proteomes" id="UP000250235">
    <property type="component" value="Unassembled WGS sequence"/>
</dbReference>
<dbReference type="Gene3D" id="3.80.10.10">
    <property type="entry name" value="Ribonuclease Inhibitor"/>
    <property type="match status" value="1"/>
</dbReference>
<dbReference type="PANTHER" id="PTHR31900">
    <property type="entry name" value="F-BOX/RNI SUPERFAMILY PROTEIN-RELATED"/>
    <property type="match status" value="1"/>
</dbReference>
<dbReference type="Gene3D" id="1.20.1280.50">
    <property type="match status" value="1"/>
</dbReference>
<proteinExistence type="predicted"/>
<dbReference type="Pfam" id="PF23622">
    <property type="entry name" value="LRR_At1g61320_AtMIF1"/>
    <property type="match status" value="1"/>
</dbReference>
<gene>
    <name evidence="2" type="ORF">F511_29543</name>
</gene>
<dbReference type="Pfam" id="PF00646">
    <property type="entry name" value="F-box"/>
    <property type="match status" value="1"/>
</dbReference>
<reference evidence="2 3" key="1">
    <citation type="journal article" date="2015" name="Proc. Natl. Acad. Sci. U.S.A.">
        <title>The resurrection genome of Boea hygrometrica: A blueprint for survival of dehydration.</title>
        <authorList>
            <person name="Xiao L."/>
            <person name="Yang G."/>
            <person name="Zhang L."/>
            <person name="Yang X."/>
            <person name="Zhao S."/>
            <person name="Ji Z."/>
            <person name="Zhou Q."/>
            <person name="Hu M."/>
            <person name="Wang Y."/>
            <person name="Chen M."/>
            <person name="Xu Y."/>
            <person name="Jin H."/>
            <person name="Xiao X."/>
            <person name="Hu G."/>
            <person name="Bao F."/>
            <person name="Hu Y."/>
            <person name="Wan P."/>
            <person name="Li L."/>
            <person name="Deng X."/>
            <person name="Kuang T."/>
            <person name="Xiang C."/>
            <person name="Zhu J.K."/>
            <person name="Oliver M.J."/>
            <person name="He Y."/>
        </authorList>
    </citation>
    <scope>NUCLEOTIDE SEQUENCE [LARGE SCALE GENOMIC DNA]</scope>
    <source>
        <strain evidence="3">cv. XS01</strain>
    </source>
</reference>
<organism evidence="2 3">
    <name type="scientific">Dorcoceras hygrometricum</name>
    <dbReference type="NCBI Taxonomy" id="472368"/>
    <lineage>
        <taxon>Eukaryota</taxon>
        <taxon>Viridiplantae</taxon>
        <taxon>Streptophyta</taxon>
        <taxon>Embryophyta</taxon>
        <taxon>Tracheophyta</taxon>
        <taxon>Spermatophyta</taxon>
        <taxon>Magnoliopsida</taxon>
        <taxon>eudicotyledons</taxon>
        <taxon>Gunneridae</taxon>
        <taxon>Pentapetalae</taxon>
        <taxon>asterids</taxon>
        <taxon>lamiids</taxon>
        <taxon>Lamiales</taxon>
        <taxon>Gesneriaceae</taxon>
        <taxon>Didymocarpoideae</taxon>
        <taxon>Trichosporeae</taxon>
        <taxon>Loxocarpinae</taxon>
        <taxon>Dorcoceras</taxon>
    </lineage>
</organism>
<feature type="domain" description="F-box" evidence="1">
    <location>
        <begin position="25"/>
        <end position="58"/>
    </location>
</feature>
<dbReference type="InterPro" id="IPR053781">
    <property type="entry name" value="F-box_AtFBL13-like"/>
</dbReference>
<dbReference type="SUPFAM" id="SSF81383">
    <property type="entry name" value="F-box domain"/>
    <property type="match status" value="1"/>
</dbReference>
<evidence type="ECO:0000313" key="3">
    <source>
        <dbReference type="Proteomes" id="UP000250235"/>
    </source>
</evidence>
<dbReference type="InterPro" id="IPR001810">
    <property type="entry name" value="F-box_dom"/>
</dbReference>
<sequence>MSECVHVNGHACKKRKAVTTGENGEDMISTLPESIISHILSLLPAKDALRTSVLSKDWEYRWTCIYNIDIDETKRFSRKRARQKSAVNFVDRILLLVQIPTIKTFRLACMYKYSPCRLRTWISTALMRNVENMEISYDHEGVILPRCLFNCRSLTILKLQIPCTLGVPVEKWFSNLKILLLDRVEIQNECASNTLMFDFPALERLVLDNCRWFKVNCLEIKAPELSKLNVRHYSGIRKGDECLIKISGAKLLKFDLYGHFVENFDLSTSSVFSAVVNCPMHSNNFQLVQKDGLSARLLLKGCFSLKQLMLAGNVVEGIFISQLGPPLPEFIMLKRLELFNKCKIGALVEMLRAMPILDTIVFDMLKWDADDYDEVKSVPSCITYHLRRVQFRGFAGKKPHVHMADFLLTNAVGLQNMLGLTRDRSVQGQTENNFWTKLKSRFKGGNFRDVDQNPDYQNPAHPIEHCGSRFSNVHKQTFTRGEVSTPIN</sequence>
<evidence type="ECO:0000259" key="1">
    <source>
        <dbReference type="PROSITE" id="PS50181"/>
    </source>
</evidence>
<name>A0A2Z7C4Y3_9LAMI</name>